<dbReference type="AlphaFoldDB" id="A0A517RH24"/>
<evidence type="ECO:0000256" key="2">
    <source>
        <dbReference type="ARBA" id="ARBA00023125"/>
    </source>
</evidence>
<evidence type="ECO:0000256" key="4">
    <source>
        <dbReference type="PROSITE-ProRule" id="PRU00335"/>
    </source>
</evidence>
<protein>
    <submittedName>
        <fullName evidence="6">Fatty acid metabolism regulator protein</fullName>
    </submittedName>
</protein>
<evidence type="ECO:0000313" key="7">
    <source>
        <dbReference type="Proteomes" id="UP000317171"/>
    </source>
</evidence>
<dbReference type="RefSeq" id="WP_145217599.1">
    <property type="nucleotide sequence ID" value="NZ_CP036269.1"/>
</dbReference>
<dbReference type="InterPro" id="IPR009057">
    <property type="entry name" value="Homeodomain-like_sf"/>
</dbReference>
<proteinExistence type="predicted"/>
<keyword evidence="7" id="KW-1185">Reference proteome</keyword>
<reference evidence="6 7" key="1">
    <citation type="submission" date="2019-02" db="EMBL/GenBank/DDBJ databases">
        <title>Deep-cultivation of Planctomycetes and their phenomic and genomic characterization uncovers novel biology.</title>
        <authorList>
            <person name="Wiegand S."/>
            <person name="Jogler M."/>
            <person name="Boedeker C."/>
            <person name="Pinto D."/>
            <person name="Vollmers J."/>
            <person name="Rivas-Marin E."/>
            <person name="Kohn T."/>
            <person name="Peeters S.H."/>
            <person name="Heuer A."/>
            <person name="Rast P."/>
            <person name="Oberbeckmann S."/>
            <person name="Bunk B."/>
            <person name="Jeske O."/>
            <person name="Meyerdierks A."/>
            <person name="Storesund J.E."/>
            <person name="Kallscheuer N."/>
            <person name="Luecker S."/>
            <person name="Lage O.M."/>
            <person name="Pohl T."/>
            <person name="Merkel B.J."/>
            <person name="Hornburger P."/>
            <person name="Mueller R.-W."/>
            <person name="Bruemmer F."/>
            <person name="Labrenz M."/>
            <person name="Spormann A.M."/>
            <person name="Op den Camp H."/>
            <person name="Overmann J."/>
            <person name="Amann R."/>
            <person name="Jetten M.S.M."/>
            <person name="Mascher T."/>
            <person name="Medema M.H."/>
            <person name="Devos D.P."/>
            <person name="Kaster A.-K."/>
            <person name="Ovreas L."/>
            <person name="Rohde M."/>
            <person name="Galperin M.Y."/>
            <person name="Jogler C."/>
        </authorList>
    </citation>
    <scope>NUCLEOTIDE SEQUENCE [LARGE SCALE GENOMIC DNA]</scope>
    <source>
        <strain evidence="6 7">Pan241w</strain>
    </source>
</reference>
<dbReference type="PROSITE" id="PS50977">
    <property type="entry name" value="HTH_TETR_2"/>
    <property type="match status" value="1"/>
</dbReference>
<dbReference type="InterPro" id="IPR001647">
    <property type="entry name" value="HTH_TetR"/>
</dbReference>
<gene>
    <name evidence="6" type="primary">fadR</name>
    <name evidence="6" type="ORF">Pan241w_32710</name>
</gene>
<keyword evidence="3" id="KW-0804">Transcription</keyword>
<feature type="DNA-binding region" description="H-T-H motif" evidence="4">
    <location>
        <begin position="44"/>
        <end position="63"/>
    </location>
</feature>
<organism evidence="6 7">
    <name type="scientific">Gimesia alba</name>
    <dbReference type="NCBI Taxonomy" id="2527973"/>
    <lineage>
        <taxon>Bacteria</taxon>
        <taxon>Pseudomonadati</taxon>
        <taxon>Planctomycetota</taxon>
        <taxon>Planctomycetia</taxon>
        <taxon>Planctomycetales</taxon>
        <taxon>Planctomycetaceae</taxon>
        <taxon>Gimesia</taxon>
    </lineage>
</organism>
<dbReference type="Gene3D" id="1.10.357.10">
    <property type="entry name" value="Tetracycline Repressor, domain 2"/>
    <property type="match status" value="1"/>
</dbReference>
<dbReference type="PRINTS" id="PR00455">
    <property type="entry name" value="HTHTETR"/>
</dbReference>
<accession>A0A517RH24</accession>
<dbReference type="EMBL" id="CP036269">
    <property type="protein sequence ID" value="QDT43172.1"/>
    <property type="molecule type" value="Genomic_DNA"/>
</dbReference>
<dbReference type="SUPFAM" id="SSF46689">
    <property type="entry name" value="Homeodomain-like"/>
    <property type="match status" value="1"/>
</dbReference>
<evidence type="ECO:0000313" key="6">
    <source>
        <dbReference type="EMBL" id="QDT43172.1"/>
    </source>
</evidence>
<dbReference type="GO" id="GO:0003700">
    <property type="term" value="F:DNA-binding transcription factor activity"/>
    <property type="evidence" value="ECO:0007669"/>
    <property type="project" value="TreeGrafter"/>
</dbReference>
<dbReference type="Pfam" id="PF00440">
    <property type="entry name" value="TetR_N"/>
    <property type="match status" value="1"/>
</dbReference>
<name>A0A517RH24_9PLAN</name>
<evidence type="ECO:0000256" key="3">
    <source>
        <dbReference type="ARBA" id="ARBA00023163"/>
    </source>
</evidence>
<evidence type="ECO:0000256" key="1">
    <source>
        <dbReference type="ARBA" id="ARBA00023015"/>
    </source>
</evidence>
<dbReference type="KEGG" id="gaz:Pan241w_32710"/>
<dbReference type="GO" id="GO:0000976">
    <property type="term" value="F:transcription cis-regulatory region binding"/>
    <property type="evidence" value="ECO:0007669"/>
    <property type="project" value="TreeGrafter"/>
</dbReference>
<keyword evidence="1" id="KW-0805">Transcription regulation</keyword>
<dbReference type="Proteomes" id="UP000317171">
    <property type="component" value="Chromosome"/>
</dbReference>
<dbReference type="InterPro" id="IPR050109">
    <property type="entry name" value="HTH-type_TetR-like_transc_reg"/>
</dbReference>
<keyword evidence="2 4" id="KW-0238">DNA-binding</keyword>
<evidence type="ECO:0000259" key="5">
    <source>
        <dbReference type="PROSITE" id="PS50977"/>
    </source>
</evidence>
<feature type="domain" description="HTH tetR-type" evidence="5">
    <location>
        <begin position="21"/>
        <end position="81"/>
    </location>
</feature>
<dbReference type="PANTHER" id="PTHR30055">
    <property type="entry name" value="HTH-TYPE TRANSCRIPTIONAL REGULATOR RUTR"/>
    <property type="match status" value="1"/>
</dbReference>
<sequence length="251" mass="28513">MTIRQNSGVMKTSDRKQREIKEREAKILECARPMFIEGGYNGLNMDRLTSMLEYSKGTIYNHFSCKEEIIITLAIQTLEKRLAMFEKAALFQGTSRERIAAIGTAAELFVKTYPDHFCVEQTIRLDSIWDKTSEARRKLMSNYEHRCIGIVGGIVRDGIARGDVHLGQNATPEEIVFGLWSLSVGGYSIITTSNSLGELGMSDPFNMVRRNYHRFLDGIQWQPLSTEVDYDAVFDRVSQEVFGNELPQIPV</sequence>
<dbReference type="PANTHER" id="PTHR30055:SF234">
    <property type="entry name" value="HTH-TYPE TRANSCRIPTIONAL REGULATOR BETI"/>
    <property type="match status" value="1"/>
</dbReference>
<dbReference type="OrthoDB" id="9814200at2"/>